<evidence type="ECO:0000256" key="6">
    <source>
        <dbReference type="RuleBase" id="RU003910"/>
    </source>
</evidence>
<evidence type="ECO:0000256" key="3">
    <source>
        <dbReference type="ARBA" id="ARBA00023274"/>
    </source>
</evidence>
<dbReference type="HAMAP" id="MF_00270">
    <property type="entry name" value="Ribosomal_bS18"/>
    <property type="match status" value="1"/>
</dbReference>
<sequence>MSAPARSFQRKKVCRFCIEKLEIDYKDTNTMKSFLTERGKIIPRRLSGTCSRHQRSLAAAIKQGRNVAFFAFSEEK</sequence>
<gene>
    <name evidence="5 7" type="primary">rpsR</name>
    <name evidence="7" type="ORF">ENX03_06925</name>
</gene>
<reference evidence="7" key="1">
    <citation type="journal article" date="2020" name="mSystems">
        <title>Genome- and Community-Level Interaction Insights into Carbon Utilization and Element Cycling Functions of Hydrothermarchaeota in Hydrothermal Sediment.</title>
        <authorList>
            <person name="Zhou Z."/>
            <person name="Liu Y."/>
            <person name="Xu W."/>
            <person name="Pan J."/>
            <person name="Luo Z.H."/>
            <person name="Li M."/>
        </authorList>
    </citation>
    <scope>NUCLEOTIDE SEQUENCE [LARGE SCALE GENOMIC DNA]</scope>
    <source>
        <strain evidence="7">SpSt-902</strain>
    </source>
</reference>
<comment type="similarity">
    <text evidence="1 5 6">Belongs to the bacterial ribosomal protein bS18 family.</text>
</comment>
<dbReference type="GO" id="GO:0070181">
    <property type="term" value="F:small ribosomal subunit rRNA binding"/>
    <property type="evidence" value="ECO:0007669"/>
    <property type="project" value="TreeGrafter"/>
</dbReference>
<dbReference type="GO" id="GO:0006412">
    <property type="term" value="P:translation"/>
    <property type="evidence" value="ECO:0007669"/>
    <property type="project" value="UniProtKB-UniRule"/>
</dbReference>
<evidence type="ECO:0000256" key="5">
    <source>
        <dbReference type="HAMAP-Rule" id="MF_00270"/>
    </source>
</evidence>
<keyword evidence="3 5" id="KW-0687">Ribonucleoprotein</keyword>
<dbReference type="InterPro" id="IPR018275">
    <property type="entry name" value="Ribosomal_bS18_CS"/>
</dbReference>
<evidence type="ECO:0000256" key="2">
    <source>
        <dbReference type="ARBA" id="ARBA00022980"/>
    </source>
</evidence>
<dbReference type="PANTHER" id="PTHR13479:SF40">
    <property type="entry name" value="SMALL RIBOSOMAL SUBUNIT PROTEIN BS18M"/>
    <property type="match status" value="1"/>
</dbReference>
<dbReference type="PRINTS" id="PR00974">
    <property type="entry name" value="RIBOSOMALS18"/>
</dbReference>
<dbReference type="InterPro" id="IPR001648">
    <property type="entry name" value="Ribosomal_bS18"/>
</dbReference>
<keyword evidence="5" id="KW-0694">RNA-binding</keyword>
<comment type="subunit">
    <text evidence="5">Part of the 30S ribosomal subunit. Forms a tight heterodimer with protein bS6.</text>
</comment>
<dbReference type="PROSITE" id="PS00057">
    <property type="entry name" value="RIBOSOMAL_S18"/>
    <property type="match status" value="1"/>
</dbReference>
<proteinExistence type="inferred from homology"/>
<evidence type="ECO:0000313" key="7">
    <source>
        <dbReference type="EMBL" id="HFT93654.1"/>
    </source>
</evidence>
<dbReference type="InterPro" id="IPR036870">
    <property type="entry name" value="Ribosomal_bS18_sf"/>
</dbReference>
<evidence type="ECO:0000256" key="4">
    <source>
        <dbReference type="ARBA" id="ARBA00035141"/>
    </source>
</evidence>
<keyword evidence="5" id="KW-0699">rRNA-binding</keyword>
<protein>
    <recommendedName>
        <fullName evidence="4 5">Small ribosomal subunit protein bS18</fullName>
    </recommendedName>
</protein>
<comment type="caution">
    <text evidence="7">The sequence shown here is derived from an EMBL/GenBank/DDBJ whole genome shotgun (WGS) entry which is preliminary data.</text>
</comment>
<keyword evidence="2 5" id="KW-0689">Ribosomal protein</keyword>
<dbReference type="GO" id="GO:0022627">
    <property type="term" value="C:cytosolic small ribosomal subunit"/>
    <property type="evidence" value="ECO:0007669"/>
    <property type="project" value="TreeGrafter"/>
</dbReference>
<accession>A0A7C3QZV9</accession>
<dbReference type="GO" id="GO:0003735">
    <property type="term" value="F:structural constituent of ribosome"/>
    <property type="evidence" value="ECO:0007669"/>
    <property type="project" value="InterPro"/>
</dbReference>
<comment type="function">
    <text evidence="5">Binds as a heterodimer with protein bS6 to the central domain of the 16S rRNA, where it helps stabilize the platform of the 30S subunit.</text>
</comment>
<dbReference type="EMBL" id="DTMM01000142">
    <property type="protein sequence ID" value="HFT93654.1"/>
    <property type="molecule type" value="Genomic_DNA"/>
</dbReference>
<dbReference type="Gene3D" id="4.10.640.10">
    <property type="entry name" value="Ribosomal protein S18"/>
    <property type="match status" value="1"/>
</dbReference>
<organism evidence="7">
    <name type="scientific">Leptospirillum ferriphilum</name>
    <dbReference type="NCBI Taxonomy" id="178606"/>
    <lineage>
        <taxon>Bacteria</taxon>
        <taxon>Pseudomonadati</taxon>
        <taxon>Nitrospirota</taxon>
        <taxon>Nitrospiria</taxon>
        <taxon>Nitrospirales</taxon>
        <taxon>Nitrospiraceae</taxon>
        <taxon>Leptospirillum</taxon>
    </lineage>
</organism>
<dbReference type="Pfam" id="PF01084">
    <property type="entry name" value="Ribosomal_S18"/>
    <property type="match status" value="1"/>
</dbReference>
<dbReference type="SUPFAM" id="SSF46911">
    <property type="entry name" value="Ribosomal protein S18"/>
    <property type="match status" value="1"/>
</dbReference>
<dbReference type="NCBIfam" id="TIGR00165">
    <property type="entry name" value="S18"/>
    <property type="match status" value="1"/>
</dbReference>
<evidence type="ECO:0000256" key="1">
    <source>
        <dbReference type="ARBA" id="ARBA00005589"/>
    </source>
</evidence>
<dbReference type="PANTHER" id="PTHR13479">
    <property type="entry name" value="30S RIBOSOMAL PROTEIN S18"/>
    <property type="match status" value="1"/>
</dbReference>
<dbReference type="AlphaFoldDB" id="A0A7C3QZV9"/>
<name>A0A7C3QZV9_9BACT</name>